<comment type="caution">
    <text evidence="2">The sequence shown here is derived from an EMBL/GenBank/DDBJ whole genome shotgun (WGS) entry which is preliminary data.</text>
</comment>
<dbReference type="Proteomes" id="UP000641853">
    <property type="component" value="Unassembled WGS sequence"/>
</dbReference>
<feature type="compositionally biased region" description="Acidic residues" evidence="1">
    <location>
        <begin position="175"/>
        <end position="185"/>
    </location>
</feature>
<reference evidence="2" key="1">
    <citation type="submission" date="2020-06" db="EMBL/GenBank/DDBJ databases">
        <title>Draft genome sequences of strains closely related to Aspergillus parafelis and Aspergillus hiratsukae.</title>
        <authorList>
            <person name="Dos Santos R.A.C."/>
            <person name="Rivero-Menendez O."/>
            <person name="Steenwyk J.L."/>
            <person name="Mead M.E."/>
            <person name="Goldman G.H."/>
            <person name="Alastruey-Izquierdo A."/>
            <person name="Rokas A."/>
        </authorList>
    </citation>
    <scope>NUCLEOTIDE SEQUENCE</scope>
    <source>
        <strain evidence="2">CNM-CM7691</strain>
    </source>
</reference>
<proteinExistence type="predicted"/>
<protein>
    <submittedName>
        <fullName evidence="2">Uncharacterized protein</fullName>
    </submittedName>
</protein>
<accession>A0A8H6VA48</accession>
<gene>
    <name evidence="2" type="ORF">CNMCM7691_008398</name>
</gene>
<feature type="region of interest" description="Disordered" evidence="1">
    <location>
        <begin position="165"/>
        <end position="185"/>
    </location>
</feature>
<keyword evidence="3" id="KW-1185">Reference proteome</keyword>
<evidence type="ECO:0000313" key="3">
    <source>
        <dbReference type="Proteomes" id="UP000641853"/>
    </source>
</evidence>
<organism evidence="2 3">
    <name type="scientific">Aspergillus felis</name>
    <dbReference type="NCBI Taxonomy" id="1287682"/>
    <lineage>
        <taxon>Eukaryota</taxon>
        <taxon>Fungi</taxon>
        <taxon>Dikarya</taxon>
        <taxon>Ascomycota</taxon>
        <taxon>Pezizomycotina</taxon>
        <taxon>Eurotiomycetes</taxon>
        <taxon>Eurotiomycetidae</taxon>
        <taxon>Eurotiales</taxon>
        <taxon>Aspergillaceae</taxon>
        <taxon>Aspergillus</taxon>
        <taxon>Aspergillus subgen. Fumigati</taxon>
    </lineage>
</organism>
<name>A0A8H6VA48_9EURO</name>
<dbReference type="EMBL" id="JACBAG010001861">
    <property type="protein sequence ID" value="KAF7179465.1"/>
    <property type="molecule type" value="Genomic_DNA"/>
</dbReference>
<dbReference type="AlphaFoldDB" id="A0A8H6VA48"/>
<evidence type="ECO:0000256" key="1">
    <source>
        <dbReference type="SAM" id="MobiDB-lite"/>
    </source>
</evidence>
<sequence length="226" mass="26472">MSYERTDATCVREELTKTGAQSWGFFIYRTCSYDDEARWEQFLSRMKGFAEKTLLSARERGRDGEAILPQLEWNVQQDPALENCSKEEIWRRHRELMRSMYGEYQPGDVRHGYPLVVDQEALESVLGGPAPSEWRAADYRTSTAYVIVLNMSWFDQMEERRLRREGMGRRGGDGPNEEDDEDDGLDESVGWKKVLVVKVYPRLYSFLLTPLWHIMYAEPPEIERLP</sequence>
<evidence type="ECO:0000313" key="2">
    <source>
        <dbReference type="EMBL" id="KAF7179465.1"/>
    </source>
</evidence>